<gene>
    <name evidence="2" type="ORF">D7X12_29565</name>
</gene>
<proteinExistence type="predicted"/>
<feature type="compositionally biased region" description="Basic and acidic residues" evidence="1">
    <location>
        <begin position="412"/>
        <end position="428"/>
    </location>
</feature>
<dbReference type="OrthoDB" id="5491642at2"/>
<dbReference type="PROSITE" id="PS51257">
    <property type="entry name" value="PROKAR_LIPOPROTEIN"/>
    <property type="match status" value="1"/>
</dbReference>
<protein>
    <recommendedName>
        <fullName evidence="4">Tetratricopeptide repeat protein</fullName>
    </recommendedName>
</protein>
<dbReference type="EMBL" id="RAWG01000242">
    <property type="protein sequence ID" value="RKH37441.1"/>
    <property type="molecule type" value="Genomic_DNA"/>
</dbReference>
<evidence type="ECO:0008006" key="4">
    <source>
        <dbReference type="Google" id="ProtNLM"/>
    </source>
</evidence>
<dbReference type="Proteomes" id="UP000273405">
    <property type="component" value="Unassembled WGS sequence"/>
</dbReference>
<dbReference type="RefSeq" id="WP_120628603.1">
    <property type="nucleotide sequence ID" value="NZ_RAWG01000242.1"/>
</dbReference>
<dbReference type="SUPFAM" id="SSF48452">
    <property type="entry name" value="TPR-like"/>
    <property type="match status" value="1"/>
</dbReference>
<dbReference type="AlphaFoldDB" id="A0A3A8N5A0"/>
<evidence type="ECO:0000313" key="3">
    <source>
        <dbReference type="Proteomes" id="UP000273405"/>
    </source>
</evidence>
<dbReference type="InterPro" id="IPR011990">
    <property type="entry name" value="TPR-like_helical_dom_sf"/>
</dbReference>
<organism evidence="2 3">
    <name type="scientific">Corallococcus sicarius</name>
    <dbReference type="NCBI Taxonomy" id="2316726"/>
    <lineage>
        <taxon>Bacteria</taxon>
        <taxon>Pseudomonadati</taxon>
        <taxon>Myxococcota</taxon>
        <taxon>Myxococcia</taxon>
        <taxon>Myxococcales</taxon>
        <taxon>Cystobacterineae</taxon>
        <taxon>Myxococcaceae</taxon>
        <taxon>Corallococcus</taxon>
    </lineage>
</organism>
<reference evidence="3" key="1">
    <citation type="submission" date="2018-09" db="EMBL/GenBank/DDBJ databases">
        <authorList>
            <person name="Livingstone P.G."/>
            <person name="Whitworth D.E."/>
        </authorList>
    </citation>
    <scope>NUCLEOTIDE SEQUENCE [LARGE SCALE GENOMIC DNA]</scope>
    <source>
        <strain evidence="3">CA040B</strain>
    </source>
</reference>
<sequence length="445" mass="49028">MKVASCLPRGSLRNRLAALFLVGLTACGGCRMTDAERAAKERAEIEERMRDSVTLLPYRAFKLTLRANGEAGAPEEVAQLWKALAATRALPDKPLTDEATRDAARTYLDLGVAFYKARKTLQTRDEDEFPLLWSKWVPGAPLPLPAYDAGQEHALVATAWLVLDKAAKAGRIPSTELVFYELSRATPNPAWPPLLRLAVQANRGLAFCQAGYHYAAEEELTAFLAETERMPPEDFISIRGATPAQSRETVLAAGHFLRAWNRMALKRDRPAEDDIEQGLRSLQTLGVENELTWWGWAFIHSRRGRYDEAAASLDKLAASPFLEETERREVHDSAEALRHHGDSLPVFQQARAGLLLGRALLARAGGLEHVLTVALGPERAKQLYAPLLWMDRVRQGTATLTPEEVAQGAGETLDRAREAGSKGWDALKQRLGNGAQETTTQTGPP</sequence>
<feature type="region of interest" description="Disordered" evidence="1">
    <location>
        <begin position="404"/>
        <end position="445"/>
    </location>
</feature>
<accession>A0A3A8N5A0</accession>
<evidence type="ECO:0000256" key="1">
    <source>
        <dbReference type="SAM" id="MobiDB-lite"/>
    </source>
</evidence>
<name>A0A3A8N5A0_9BACT</name>
<feature type="compositionally biased region" description="Polar residues" evidence="1">
    <location>
        <begin position="435"/>
        <end position="445"/>
    </location>
</feature>
<evidence type="ECO:0000313" key="2">
    <source>
        <dbReference type="EMBL" id="RKH37441.1"/>
    </source>
</evidence>
<keyword evidence="3" id="KW-1185">Reference proteome</keyword>
<comment type="caution">
    <text evidence="2">The sequence shown here is derived from an EMBL/GenBank/DDBJ whole genome shotgun (WGS) entry which is preliminary data.</text>
</comment>